<evidence type="ECO:0000256" key="8">
    <source>
        <dbReference type="ARBA" id="ARBA00023128"/>
    </source>
</evidence>
<dbReference type="PANTHER" id="PTHR13032:SF6">
    <property type="entry name" value="MITOCHONDRIAL IMPORT INNER MEMBRANE TRANSLOCASE SUBUNIT TIM21"/>
    <property type="match status" value="1"/>
</dbReference>
<comment type="similarity">
    <text evidence="2 12">Belongs to the TIM21 family.</text>
</comment>
<keyword evidence="9 12" id="KW-0472">Membrane</keyword>
<comment type="caution">
    <text evidence="13">The sequence shown here is derived from an EMBL/GenBank/DDBJ whole genome shotgun (WGS) entry which is preliminary data.</text>
</comment>
<keyword evidence="7 12" id="KW-1133">Transmembrane helix</keyword>
<dbReference type="InterPro" id="IPR013261">
    <property type="entry name" value="Tim21"/>
</dbReference>
<evidence type="ECO:0000256" key="7">
    <source>
        <dbReference type="ARBA" id="ARBA00022989"/>
    </source>
</evidence>
<evidence type="ECO:0000256" key="9">
    <source>
        <dbReference type="ARBA" id="ARBA00023136"/>
    </source>
</evidence>
<accession>A0AAN6YFV2</accession>
<evidence type="ECO:0000256" key="11">
    <source>
        <dbReference type="ARBA" id="ARBA00063758"/>
    </source>
</evidence>
<evidence type="ECO:0000256" key="2">
    <source>
        <dbReference type="ARBA" id="ARBA00010867"/>
    </source>
</evidence>
<protein>
    <recommendedName>
        <fullName evidence="3 12">Mitochondrial import inner membrane translocase subunit Tim21</fullName>
    </recommendedName>
</protein>
<dbReference type="GO" id="GO:0005744">
    <property type="term" value="C:TIM23 mitochondrial import inner membrane translocase complex"/>
    <property type="evidence" value="ECO:0007669"/>
    <property type="project" value="UniProtKB-UniRule"/>
</dbReference>
<proteinExistence type="inferred from homology"/>
<dbReference type="GO" id="GO:0030150">
    <property type="term" value="P:protein import into mitochondrial matrix"/>
    <property type="evidence" value="ECO:0007669"/>
    <property type="project" value="UniProtKB-UniRule"/>
</dbReference>
<keyword evidence="4 12" id="KW-0812">Transmembrane</keyword>
<feature type="transmembrane region" description="Helical" evidence="12">
    <location>
        <begin position="84"/>
        <end position="104"/>
    </location>
</feature>
<keyword evidence="12" id="KW-0813">Transport</keyword>
<evidence type="ECO:0000256" key="5">
    <source>
        <dbReference type="ARBA" id="ARBA00022792"/>
    </source>
</evidence>
<dbReference type="PANTHER" id="PTHR13032">
    <property type="entry name" value="MITOCHONDRIAL IMPORT INNER MEMBRANE TRANSLOCASE SUBUNIT TIM21"/>
    <property type="match status" value="1"/>
</dbReference>
<keyword evidence="5 12" id="KW-0999">Mitochondrion inner membrane</keyword>
<evidence type="ECO:0000256" key="1">
    <source>
        <dbReference type="ARBA" id="ARBA00004434"/>
    </source>
</evidence>
<evidence type="ECO:0000313" key="13">
    <source>
        <dbReference type="EMBL" id="KAK4218568.1"/>
    </source>
</evidence>
<evidence type="ECO:0000256" key="10">
    <source>
        <dbReference type="ARBA" id="ARBA00060204"/>
    </source>
</evidence>
<dbReference type="AlphaFoldDB" id="A0AAN6YFV2"/>
<comment type="function">
    <text evidence="10">Essential component of the TIM23 complex, a complex that mediates the translocation of transit peptide-containing proteins across the mitochondrial inner membrane. Required to keep the TOM and the TIM23 complexes in close contact. At some point, it is released from the TOM23 complex to allow protein translocation into the mitochondrial matrix.</text>
</comment>
<dbReference type="Pfam" id="PF08294">
    <property type="entry name" value="TIM21"/>
    <property type="match status" value="1"/>
</dbReference>
<name>A0AAN6YFV2_9PEZI</name>
<dbReference type="InterPro" id="IPR038552">
    <property type="entry name" value="Tim21_IMS_sf"/>
</dbReference>
<comment type="subcellular location">
    <subcellularLocation>
        <location evidence="1 12">Mitochondrion inner membrane</location>
        <topology evidence="1 12">Single-pass membrane protein</topology>
    </subcellularLocation>
</comment>
<dbReference type="Gene3D" id="3.10.450.320">
    <property type="entry name" value="Mitochondrial import inner membrane translocase subunit Tim21"/>
    <property type="match status" value="1"/>
</dbReference>
<reference evidence="13" key="1">
    <citation type="journal article" date="2023" name="Mol. Phylogenet. Evol.">
        <title>Genome-scale phylogeny and comparative genomics of the fungal order Sordariales.</title>
        <authorList>
            <person name="Hensen N."/>
            <person name="Bonometti L."/>
            <person name="Westerberg I."/>
            <person name="Brannstrom I.O."/>
            <person name="Guillou S."/>
            <person name="Cros-Aarteil S."/>
            <person name="Calhoun S."/>
            <person name="Haridas S."/>
            <person name="Kuo A."/>
            <person name="Mondo S."/>
            <person name="Pangilinan J."/>
            <person name="Riley R."/>
            <person name="LaButti K."/>
            <person name="Andreopoulos B."/>
            <person name="Lipzen A."/>
            <person name="Chen C."/>
            <person name="Yan M."/>
            <person name="Daum C."/>
            <person name="Ng V."/>
            <person name="Clum A."/>
            <person name="Steindorff A."/>
            <person name="Ohm R.A."/>
            <person name="Martin F."/>
            <person name="Silar P."/>
            <person name="Natvig D.O."/>
            <person name="Lalanne C."/>
            <person name="Gautier V."/>
            <person name="Ament-Velasquez S.L."/>
            <person name="Kruys A."/>
            <person name="Hutchinson M.I."/>
            <person name="Powell A.J."/>
            <person name="Barry K."/>
            <person name="Miller A.N."/>
            <person name="Grigoriev I.V."/>
            <person name="Debuchy R."/>
            <person name="Gladieux P."/>
            <person name="Hiltunen Thoren M."/>
            <person name="Johannesson H."/>
        </authorList>
    </citation>
    <scope>NUCLEOTIDE SEQUENCE</scope>
    <source>
        <strain evidence="13">PSN293</strain>
    </source>
</reference>
<keyword evidence="14" id="KW-1185">Reference proteome</keyword>
<sequence length="244" mass="26622">MMKLHAAPGLLLPTTATGTATIRATSKTLNLAAAARKAPGARHYATSNTESKRRAVTPFNDDGHVPWSNLSAAEKTARATQQTFNFGMVIVGLVLTGGVGYLFYQEVLAPDSKTAYFNRAVDRIKKDPRCLELLGDAKKITAFGEETQNKWRRARPIASTNTTDSRGNDHLMMHFNVQGPRGAGQVALHLIKRAGHKEYEYRYFFLDVKGQHRIYLENADAAAAAGASKGKDGKGFKLFGIQIG</sequence>
<dbReference type="FunFam" id="3.10.450.320:FF:000002">
    <property type="entry name" value="Mitochondrial import inner membrane translocase subunit tim21"/>
    <property type="match status" value="1"/>
</dbReference>
<organism evidence="13 14">
    <name type="scientific">Rhypophila decipiens</name>
    <dbReference type="NCBI Taxonomy" id="261697"/>
    <lineage>
        <taxon>Eukaryota</taxon>
        <taxon>Fungi</taxon>
        <taxon>Dikarya</taxon>
        <taxon>Ascomycota</taxon>
        <taxon>Pezizomycotina</taxon>
        <taxon>Sordariomycetes</taxon>
        <taxon>Sordariomycetidae</taxon>
        <taxon>Sordariales</taxon>
        <taxon>Naviculisporaceae</taxon>
        <taxon>Rhypophila</taxon>
    </lineage>
</organism>
<evidence type="ECO:0000256" key="3">
    <source>
        <dbReference type="ARBA" id="ARBA00020726"/>
    </source>
</evidence>
<evidence type="ECO:0000256" key="4">
    <source>
        <dbReference type="ARBA" id="ARBA00022692"/>
    </source>
</evidence>
<evidence type="ECO:0000256" key="12">
    <source>
        <dbReference type="RuleBase" id="RU367142"/>
    </source>
</evidence>
<evidence type="ECO:0000256" key="6">
    <source>
        <dbReference type="ARBA" id="ARBA00022946"/>
    </source>
</evidence>
<gene>
    <name evidence="13" type="ORF">QBC37DRAFT_411970</name>
</gene>
<dbReference type="Proteomes" id="UP001301769">
    <property type="component" value="Unassembled WGS sequence"/>
</dbReference>
<keyword evidence="12" id="KW-0811">Translocation</keyword>
<keyword evidence="6" id="KW-0809">Transit peptide</keyword>
<keyword evidence="12" id="KW-0653">Protein transport</keyword>
<dbReference type="EMBL" id="MU858052">
    <property type="protein sequence ID" value="KAK4218568.1"/>
    <property type="molecule type" value="Genomic_DNA"/>
</dbReference>
<reference evidence="13" key="2">
    <citation type="submission" date="2023-05" db="EMBL/GenBank/DDBJ databases">
        <authorList>
            <consortium name="Lawrence Berkeley National Laboratory"/>
            <person name="Steindorff A."/>
            <person name="Hensen N."/>
            <person name="Bonometti L."/>
            <person name="Westerberg I."/>
            <person name="Brannstrom I.O."/>
            <person name="Guillou S."/>
            <person name="Cros-Aarteil S."/>
            <person name="Calhoun S."/>
            <person name="Haridas S."/>
            <person name="Kuo A."/>
            <person name="Mondo S."/>
            <person name="Pangilinan J."/>
            <person name="Riley R."/>
            <person name="Labutti K."/>
            <person name="Andreopoulos B."/>
            <person name="Lipzen A."/>
            <person name="Chen C."/>
            <person name="Yanf M."/>
            <person name="Daum C."/>
            <person name="Ng V."/>
            <person name="Clum A."/>
            <person name="Ohm R."/>
            <person name="Martin F."/>
            <person name="Silar P."/>
            <person name="Natvig D."/>
            <person name="Lalanne C."/>
            <person name="Gautier V."/>
            <person name="Ament-Velasquez S.L."/>
            <person name="Kruys A."/>
            <person name="Hutchinson M.I."/>
            <person name="Powell A.J."/>
            <person name="Barry K."/>
            <person name="Miller A.N."/>
            <person name="Grigoriev I.V."/>
            <person name="Debuchy R."/>
            <person name="Gladieux P."/>
            <person name="Thoren M.H."/>
            <person name="Johannesson H."/>
        </authorList>
    </citation>
    <scope>NUCLEOTIDE SEQUENCE</scope>
    <source>
        <strain evidence="13">PSN293</strain>
    </source>
</reference>
<keyword evidence="8 12" id="KW-0496">Mitochondrion</keyword>
<comment type="subunit">
    <text evidence="11">Component of the TIM23 complex, at least composed of TIM23, TIM17, TIM50 and TIM21.</text>
</comment>
<evidence type="ECO:0000313" key="14">
    <source>
        <dbReference type="Proteomes" id="UP001301769"/>
    </source>
</evidence>